<dbReference type="Proteomes" id="UP000186817">
    <property type="component" value="Unassembled WGS sequence"/>
</dbReference>
<accession>A0A1Q9CS17</accession>
<feature type="compositionally biased region" description="Polar residues" evidence="1">
    <location>
        <begin position="74"/>
        <end position="83"/>
    </location>
</feature>
<feature type="region of interest" description="Disordered" evidence="1">
    <location>
        <begin position="272"/>
        <end position="321"/>
    </location>
</feature>
<keyword evidence="3" id="KW-1185">Reference proteome</keyword>
<feature type="compositionally biased region" description="Acidic residues" evidence="1">
    <location>
        <begin position="27"/>
        <end position="36"/>
    </location>
</feature>
<name>A0A1Q9CS17_SYMMI</name>
<sequence>MASAEESIILDFSNMDLPGPFDRDRDEFDDDSDGDSSDDHIEPWVRYPKPGGIGKSSDGGVSQVTDGKSVADGTESSPGQAGNSLDGKPSAVKAKAKAQAKAAPDGKPMASAGKCETPAVPHDNSEMPSGRPTPEADENSQRAQAILAYYNGLFGCNDFVFIDADGGFHCAEPAEDDVAMRSTAVSECYILVSSFWDHCGTGPGEASVATGQVEPLATLEEETPRVRDADEAMEPSKEDVHEMQCEAVQAMKAMKAMKGGRPPMKAMKSMKTTKAMKTEPAVKAMKAVVKKPAMRKPAKDGNKKKDDAKMAKKKDEGCSADKISYQAVGIAVCVKKIDRKTDDDTGKDDDKKKDDDTGKDDDKKKDDVQGKDDSSSGDNTDTSSSHWNRQEPAAGSIPEEEEPAGESAGESIPEEDEMPQMGDYTFVCPDDFGMD</sequence>
<protein>
    <submittedName>
        <fullName evidence="2">Uncharacterized protein</fullName>
    </submittedName>
</protein>
<feature type="compositionally biased region" description="Low complexity" evidence="1">
    <location>
        <begin position="91"/>
        <end position="103"/>
    </location>
</feature>
<dbReference type="OrthoDB" id="10646774at2759"/>
<dbReference type="AlphaFoldDB" id="A0A1Q9CS17"/>
<evidence type="ECO:0000256" key="1">
    <source>
        <dbReference type="SAM" id="MobiDB-lite"/>
    </source>
</evidence>
<feature type="compositionally biased region" description="Low complexity" evidence="1">
    <location>
        <begin position="376"/>
        <end position="397"/>
    </location>
</feature>
<organism evidence="2 3">
    <name type="scientific">Symbiodinium microadriaticum</name>
    <name type="common">Dinoflagellate</name>
    <name type="synonym">Zooxanthella microadriatica</name>
    <dbReference type="NCBI Taxonomy" id="2951"/>
    <lineage>
        <taxon>Eukaryota</taxon>
        <taxon>Sar</taxon>
        <taxon>Alveolata</taxon>
        <taxon>Dinophyceae</taxon>
        <taxon>Suessiales</taxon>
        <taxon>Symbiodiniaceae</taxon>
        <taxon>Symbiodinium</taxon>
    </lineage>
</organism>
<feature type="region of interest" description="Disordered" evidence="1">
    <location>
        <begin position="336"/>
        <end position="435"/>
    </location>
</feature>
<comment type="caution">
    <text evidence="2">The sequence shown here is derived from an EMBL/GenBank/DDBJ whole genome shotgun (WGS) entry which is preliminary data.</text>
</comment>
<feature type="compositionally biased region" description="Basic and acidic residues" evidence="1">
    <location>
        <begin position="297"/>
        <end position="319"/>
    </location>
</feature>
<feature type="compositionally biased region" description="Basic and acidic residues" evidence="1">
    <location>
        <begin position="336"/>
        <end position="374"/>
    </location>
</feature>
<evidence type="ECO:0000313" key="2">
    <source>
        <dbReference type="EMBL" id="OLP85687.1"/>
    </source>
</evidence>
<evidence type="ECO:0000313" key="3">
    <source>
        <dbReference type="Proteomes" id="UP000186817"/>
    </source>
</evidence>
<dbReference type="EMBL" id="LSRX01000963">
    <property type="protein sequence ID" value="OLP85687.1"/>
    <property type="molecule type" value="Genomic_DNA"/>
</dbReference>
<reference evidence="2 3" key="1">
    <citation type="submission" date="2016-02" db="EMBL/GenBank/DDBJ databases">
        <title>Genome analysis of coral dinoflagellate symbionts highlights evolutionary adaptations to a symbiotic lifestyle.</title>
        <authorList>
            <person name="Aranda M."/>
            <person name="Li Y."/>
            <person name="Liew Y.J."/>
            <person name="Baumgarten S."/>
            <person name="Simakov O."/>
            <person name="Wilson M."/>
            <person name="Piel J."/>
            <person name="Ashoor H."/>
            <person name="Bougouffa S."/>
            <person name="Bajic V.B."/>
            <person name="Ryu T."/>
            <person name="Ravasi T."/>
            <person name="Bayer T."/>
            <person name="Micklem G."/>
            <person name="Kim H."/>
            <person name="Bhak J."/>
            <person name="Lajeunesse T.C."/>
            <person name="Voolstra C.R."/>
        </authorList>
    </citation>
    <scope>NUCLEOTIDE SEQUENCE [LARGE SCALE GENOMIC DNA]</scope>
    <source>
        <strain evidence="2 3">CCMP2467</strain>
    </source>
</reference>
<gene>
    <name evidence="2" type="ORF">AK812_SmicGene33308</name>
</gene>
<proteinExistence type="predicted"/>
<feature type="region of interest" description="Disordered" evidence="1">
    <location>
        <begin position="1"/>
        <end position="140"/>
    </location>
</feature>